<dbReference type="Pfam" id="PF00501">
    <property type="entry name" value="AMP-binding"/>
    <property type="match status" value="1"/>
</dbReference>
<evidence type="ECO:0000256" key="1">
    <source>
        <dbReference type="ARBA" id="ARBA00006432"/>
    </source>
</evidence>
<evidence type="ECO:0000259" key="3">
    <source>
        <dbReference type="Pfam" id="PF00501"/>
    </source>
</evidence>
<dbReference type="EMBL" id="SFAV01000077">
    <property type="protein sequence ID" value="TRU90660.1"/>
    <property type="molecule type" value="Genomic_DNA"/>
</dbReference>
<comment type="caution">
    <text evidence="5">The sequence shown here is derived from an EMBL/GenBank/DDBJ whole genome shotgun (WGS) entry which is preliminary data.</text>
</comment>
<evidence type="ECO:0000256" key="2">
    <source>
        <dbReference type="ARBA" id="ARBA00022598"/>
    </source>
</evidence>
<gene>
    <name evidence="5" type="ORF">EWV54_06370</name>
</gene>
<dbReference type="Proteomes" id="UP000319191">
    <property type="component" value="Unassembled WGS sequence"/>
</dbReference>
<proteinExistence type="inferred from homology"/>
<dbReference type="Pfam" id="PF13193">
    <property type="entry name" value="AMP-binding_C"/>
    <property type="match status" value="1"/>
</dbReference>
<feature type="domain" description="AMP-dependent synthetase/ligase" evidence="3">
    <location>
        <begin position="106"/>
        <end position="290"/>
    </location>
</feature>
<dbReference type="Gene3D" id="3.30.300.30">
    <property type="match status" value="1"/>
</dbReference>
<keyword evidence="2 5" id="KW-0436">Ligase</keyword>
<dbReference type="InterPro" id="IPR042099">
    <property type="entry name" value="ANL_N_sf"/>
</dbReference>
<dbReference type="Gene3D" id="3.40.50.12780">
    <property type="entry name" value="N-terminal domain of ligase-like"/>
    <property type="match status" value="1"/>
</dbReference>
<dbReference type="GO" id="GO:0031956">
    <property type="term" value="F:medium-chain fatty acid-CoA ligase activity"/>
    <property type="evidence" value="ECO:0007669"/>
    <property type="project" value="TreeGrafter"/>
</dbReference>
<dbReference type="InterPro" id="IPR045851">
    <property type="entry name" value="AMP-bd_C_sf"/>
</dbReference>
<protein>
    <submittedName>
        <fullName evidence="5">2-succinylbenzoate--CoA ligase</fullName>
    </submittedName>
</protein>
<dbReference type="SUPFAM" id="SSF56801">
    <property type="entry name" value="Acetyl-CoA synthetase-like"/>
    <property type="match status" value="1"/>
</dbReference>
<name>A0A552J4G9_9CHRO</name>
<dbReference type="AlphaFoldDB" id="A0A552J4G9"/>
<dbReference type="NCBIfam" id="NF005662">
    <property type="entry name" value="PRK07445.1-4"/>
    <property type="match status" value="1"/>
</dbReference>
<sequence length="462" mass="53134">MHFIFELAYLSQKDWLYGYNSQKFYQLYQSYSQQFIATNNPRLTILLAEGNPIKFLAIFLAAVRVKSCLFLANPDWKTNEWQQVFSLVQPDYIFGENIEVFNYNSPPVNPVTNSLMIPTGGTSGKIRFAIHNWLTLTASVKGFSEYFQVKQVNSFCLLPLYHVSGLMQFLRSFLTGGNFAVIPYHKIKQKRINNLNLQDYFISLVPTQLQFFLENDPRWLANFKTVLLGGSPAWPSLLEKAREYNISLSPTYGMTETASQIVTLKPEDFRRGNNSNGQLLPHAQIKINPDKQKIIIEAESLFLGYYPHLNQVSYFETDDLGYFDESSYLYIIGRDSQKIITGGENVYPFEVETAIRQTNLVKDVVVLGLPDSRWGQVIVAFYVPVNSQICQTIIQSQIKDKLVNYKLPKHWIKLPEIPKSPQGKINRTNLIKLAETFFDTESNPGRYLIVVILMVIYEVFLN</sequence>
<evidence type="ECO:0000313" key="6">
    <source>
        <dbReference type="Proteomes" id="UP000319191"/>
    </source>
</evidence>
<evidence type="ECO:0000313" key="5">
    <source>
        <dbReference type="EMBL" id="TRU90660.1"/>
    </source>
</evidence>
<dbReference type="GO" id="GO:0006631">
    <property type="term" value="P:fatty acid metabolic process"/>
    <property type="evidence" value="ECO:0007669"/>
    <property type="project" value="TreeGrafter"/>
</dbReference>
<feature type="domain" description="AMP-binding enzyme C-terminal" evidence="4">
    <location>
        <begin position="350"/>
        <end position="424"/>
    </location>
</feature>
<evidence type="ECO:0000259" key="4">
    <source>
        <dbReference type="Pfam" id="PF13193"/>
    </source>
</evidence>
<comment type="similarity">
    <text evidence="1">Belongs to the ATP-dependent AMP-binding enzyme family.</text>
</comment>
<accession>A0A552J4G9</accession>
<organism evidence="5 6">
    <name type="scientific">Microcystis novacekii Mn_MB_F_20050700_S1D</name>
    <dbReference type="NCBI Taxonomy" id="2486266"/>
    <lineage>
        <taxon>Bacteria</taxon>
        <taxon>Bacillati</taxon>
        <taxon>Cyanobacteriota</taxon>
        <taxon>Cyanophyceae</taxon>
        <taxon>Oscillatoriophycideae</taxon>
        <taxon>Chroococcales</taxon>
        <taxon>Microcystaceae</taxon>
        <taxon>Microcystis</taxon>
    </lineage>
</organism>
<dbReference type="PANTHER" id="PTHR43201:SF5">
    <property type="entry name" value="MEDIUM-CHAIN ACYL-COA LIGASE ACSF2, MITOCHONDRIAL"/>
    <property type="match status" value="1"/>
</dbReference>
<dbReference type="InterPro" id="IPR025110">
    <property type="entry name" value="AMP-bd_C"/>
</dbReference>
<dbReference type="PANTHER" id="PTHR43201">
    <property type="entry name" value="ACYL-COA SYNTHETASE"/>
    <property type="match status" value="1"/>
</dbReference>
<reference evidence="5 6" key="1">
    <citation type="submission" date="2019-01" db="EMBL/GenBank/DDBJ databases">
        <title>Coherence of Microcystis species and biogeography revealed through population genomics.</title>
        <authorList>
            <person name="Perez-Carrascal O.M."/>
            <person name="Terrat Y."/>
            <person name="Giani A."/>
            <person name="Fortin N."/>
            <person name="Tromas N."/>
            <person name="Shapiro B.J."/>
        </authorList>
    </citation>
    <scope>NUCLEOTIDE SEQUENCE [LARGE SCALE GENOMIC DNA]</scope>
    <source>
        <strain evidence="5">Mn_MB_F_20050700_S1D</strain>
    </source>
</reference>
<dbReference type="InterPro" id="IPR000873">
    <property type="entry name" value="AMP-dep_synth/lig_dom"/>
</dbReference>